<reference evidence="6 7" key="1">
    <citation type="submission" date="2023-09" db="EMBL/GenBank/DDBJ databases">
        <authorList>
            <person name="Wang M."/>
        </authorList>
    </citation>
    <scope>NUCLEOTIDE SEQUENCE [LARGE SCALE GENOMIC DNA]</scope>
    <source>
        <strain evidence="6">GT-2023</strain>
        <tissue evidence="6">Liver</tissue>
    </source>
</reference>
<evidence type="ECO:0000256" key="2">
    <source>
        <dbReference type="ARBA" id="ARBA00022980"/>
    </source>
</evidence>
<gene>
    <name evidence="6" type="ORF">QQF64_021187</name>
</gene>
<evidence type="ECO:0000259" key="5">
    <source>
        <dbReference type="Pfam" id="PF01248"/>
    </source>
</evidence>
<dbReference type="InterPro" id="IPR000530">
    <property type="entry name" value="Ribosomal_eS12"/>
</dbReference>
<keyword evidence="7" id="KW-1185">Reference proteome</keyword>
<feature type="domain" description="Ribosomal protein eL8/eL30/eS12/Gadd45" evidence="5">
    <location>
        <begin position="61"/>
        <end position="154"/>
    </location>
</feature>
<dbReference type="EMBL" id="JAYMGO010000023">
    <property type="protein sequence ID" value="KAL1250182.1"/>
    <property type="molecule type" value="Genomic_DNA"/>
</dbReference>
<dbReference type="Pfam" id="PF01248">
    <property type="entry name" value="Ribosomal_L7Ae"/>
    <property type="match status" value="1"/>
</dbReference>
<dbReference type="Gene3D" id="3.30.1330.30">
    <property type="match status" value="1"/>
</dbReference>
<evidence type="ECO:0000256" key="4">
    <source>
        <dbReference type="RuleBase" id="RU000670"/>
    </source>
</evidence>
<evidence type="ECO:0000256" key="1">
    <source>
        <dbReference type="ARBA" id="ARBA00005824"/>
    </source>
</evidence>
<dbReference type="Proteomes" id="UP001558613">
    <property type="component" value="Unassembled WGS sequence"/>
</dbReference>
<evidence type="ECO:0000256" key="3">
    <source>
        <dbReference type="ARBA" id="ARBA00023274"/>
    </source>
</evidence>
<protein>
    <recommendedName>
        <fullName evidence="4">40S ribosomal protein S12</fullName>
    </recommendedName>
</protein>
<dbReference type="InterPro" id="IPR047860">
    <property type="entry name" value="Ribosomal_eS12_CS"/>
</dbReference>
<dbReference type="PROSITE" id="PS01189">
    <property type="entry name" value="RIBOSOMAL_S12E"/>
    <property type="match status" value="1"/>
</dbReference>
<comment type="caution">
    <text evidence="6">The sequence shown here is derived from an EMBL/GenBank/DDBJ whole genome shotgun (WGS) entry which is preliminary data.</text>
</comment>
<dbReference type="SUPFAM" id="SSF55315">
    <property type="entry name" value="L30e-like"/>
    <property type="match status" value="1"/>
</dbReference>
<keyword evidence="2 4" id="KW-0689">Ribosomal protein</keyword>
<dbReference type="PRINTS" id="PR00972">
    <property type="entry name" value="RIBSOMALS12E"/>
</dbReference>
<dbReference type="InterPro" id="IPR004038">
    <property type="entry name" value="Ribosomal_eL8/eL30/eS12/Gad45"/>
</dbReference>
<evidence type="ECO:0000313" key="7">
    <source>
        <dbReference type="Proteomes" id="UP001558613"/>
    </source>
</evidence>
<sequence>MTFSLPAVREKESILSSIANLQWPRKGGSDLGYDDSLIFCRIPLHSNHDIAAGGVMDVNTALPEVLKTALIHDGLARGIREAAKALDKRQAHLCVLAANCDEPMYVKLVEALCAEHQINLIKVDDNKKLGEWVGLCKIDREGKPRKVVGCSCVVIKDYGKESQAKDVIEEYFKSKK</sequence>
<dbReference type="InterPro" id="IPR029064">
    <property type="entry name" value="Ribosomal_eL30-like_sf"/>
</dbReference>
<accession>A0ABR3LES6</accession>
<name>A0ABR3LES6_9TELE</name>
<comment type="similarity">
    <text evidence="1 4">Belongs to the eukaryotic ribosomal protein eS12 family.</text>
</comment>
<organism evidence="6 7">
    <name type="scientific">Cirrhinus molitorella</name>
    <name type="common">mud carp</name>
    <dbReference type="NCBI Taxonomy" id="172907"/>
    <lineage>
        <taxon>Eukaryota</taxon>
        <taxon>Metazoa</taxon>
        <taxon>Chordata</taxon>
        <taxon>Craniata</taxon>
        <taxon>Vertebrata</taxon>
        <taxon>Euteleostomi</taxon>
        <taxon>Actinopterygii</taxon>
        <taxon>Neopterygii</taxon>
        <taxon>Teleostei</taxon>
        <taxon>Ostariophysi</taxon>
        <taxon>Cypriniformes</taxon>
        <taxon>Cyprinidae</taxon>
        <taxon>Labeoninae</taxon>
        <taxon>Labeonini</taxon>
        <taxon>Cirrhinus</taxon>
    </lineage>
</organism>
<proteinExistence type="inferred from homology"/>
<dbReference type="PANTHER" id="PTHR11843">
    <property type="entry name" value="40S RIBOSOMAL PROTEIN S12"/>
    <property type="match status" value="1"/>
</dbReference>
<evidence type="ECO:0000313" key="6">
    <source>
        <dbReference type="EMBL" id="KAL1250182.1"/>
    </source>
</evidence>
<keyword evidence="3 4" id="KW-0687">Ribonucleoprotein</keyword>